<evidence type="ECO:0000313" key="2">
    <source>
        <dbReference type="EMBL" id="KAF9472823.1"/>
    </source>
</evidence>
<gene>
    <name evidence="2" type="ORF">BDN70DRAFT_780715</name>
</gene>
<feature type="region of interest" description="Disordered" evidence="1">
    <location>
        <begin position="52"/>
        <end position="72"/>
    </location>
</feature>
<organism evidence="2 3">
    <name type="scientific">Pholiota conissans</name>
    <dbReference type="NCBI Taxonomy" id="109636"/>
    <lineage>
        <taxon>Eukaryota</taxon>
        <taxon>Fungi</taxon>
        <taxon>Dikarya</taxon>
        <taxon>Basidiomycota</taxon>
        <taxon>Agaricomycotina</taxon>
        <taxon>Agaricomycetes</taxon>
        <taxon>Agaricomycetidae</taxon>
        <taxon>Agaricales</taxon>
        <taxon>Agaricineae</taxon>
        <taxon>Strophariaceae</taxon>
        <taxon>Pholiota</taxon>
    </lineage>
</organism>
<evidence type="ECO:0000313" key="3">
    <source>
        <dbReference type="Proteomes" id="UP000807469"/>
    </source>
</evidence>
<dbReference type="Proteomes" id="UP000807469">
    <property type="component" value="Unassembled WGS sequence"/>
</dbReference>
<dbReference type="AlphaFoldDB" id="A0A9P6CUQ6"/>
<name>A0A9P6CUQ6_9AGAR</name>
<protein>
    <submittedName>
        <fullName evidence="2">Uncharacterized protein</fullName>
    </submittedName>
</protein>
<evidence type="ECO:0000256" key="1">
    <source>
        <dbReference type="SAM" id="MobiDB-lite"/>
    </source>
</evidence>
<keyword evidence="3" id="KW-1185">Reference proteome</keyword>
<comment type="caution">
    <text evidence="2">The sequence shown here is derived from an EMBL/GenBank/DDBJ whole genome shotgun (WGS) entry which is preliminary data.</text>
</comment>
<proteinExistence type="predicted"/>
<dbReference type="OrthoDB" id="3033067at2759"/>
<feature type="non-terminal residue" evidence="2">
    <location>
        <position position="72"/>
    </location>
</feature>
<accession>A0A9P6CUQ6</accession>
<dbReference type="EMBL" id="MU155494">
    <property type="protein sequence ID" value="KAF9472823.1"/>
    <property type="molecule type" value="Genomic_DNA"/>
</dbReference>
<sequence length="72" mass="8056">MVNPGAFQGSRREFLTAQKELYANAVTDNHVADAVADIQRRYFKRYPITLPHTEEPSTESLANVDDNSADSD</sequence>
<reference evidence="2" key="1">
    <citation type="submission" date="2020-11" db="EMBL/GenBank/DDBJ databases">
        <authorList>
            <consortium name="DOE Joint Genome Institute"/>
            <person name="Ahrendt S."/>
            <person name="Riley R."/>
            <person name="Andreopoulos W."/>
            <person name="Labutti K."/>
            <person name="Pangilinan J."/>
            <person name="Ruiz-Duenas F.J."/>
            <person name="Barrasa J.M."/>
            <person name="Sanchez-Garcia M."/>
            <person name="Camarero S."/>
            <person name="Miyauchi S."/>
            <person name="Serrano A."/>
            <person name="Linde D."/>
            <person name="Babiker R."/>
            <person name="Drula E."/>
            <person name="Ayuso-Fernandez I."/>
            <person name="Pacheco R."/>
            <person name="Padilla G."/>
            <person name="Ferreira P."/>
            <person name="Barriuso J."/>
            <person name="Kellner H."/>
            <person name="Castanera R."/>
            <person name="Alfaro M."/>
            <person name="Ramirez L."/>
            <person name="Pisabarro A.G."/>
            <person name="Kuo A."/>
            <person name="Tritt A."/>
            <person name="Lipzen A."/>
            <person name="He G."/>
            <person name="Yan M."/>
            <person name="Ng V."/>
            <person name="Cullen D."/>
            <person name="Martin F."/>
            <person name="Rosso M.-N."/>
            <person name="Henrissat B."/>
            <person name="Hibbett D."/>
            <person name="Martinez A.T."/>
            <person name="Grigoriev I.V."/>
        </authorList>
    </citation>
    <scope>NUCLEOTIDE SEQUENCE</scope>
    <source>
        <strain evidence="2">CIRM-BRFM 674</strain>
    </source>
</reference>